<dbReference type="GeneID" id="14866608"/>
<evidence type="ECO:0000313" key="1">
    <source>
        <dbReference type="EMBL" id="EGG14646.1"/>
    </source>
</evidence>
<dbReference type="AlphaFoldDB" id="F4QBQ8"/>
<proteinExistence type="predicted"/>
<name>F4QBQ8_CACFS</name>
<gene>
    <name evidence="1" type="ORF">DFA_10904</name>
</gene>
<protein>
    <submittedName>
        <fullName evidence="1">Uncharacterized protein</fullName>
    </submittedName>
</protein>
<reference evidence="2" key="1">
    <citation type="journal article" date="2011" name="Genome Res.">
        <title>Phylogeny-wide analysis of social amoeba genomes highlights ancient origins for complex intercellular communication.</title>
        <authorList>
            <person name="Heidel A.J."/>
            <person name="Lawal H.M."/>
            <person name="Felder M."/>
            <person name="Schilde C."/>
            <person name="Helps N.R."/>
            <person name="Tunggal B."/>
            <person name="Rivero F."/>
            <person name="John U."/>
            <person name="Schleicher M."/>
            <person name="Eichinger L."/>
            <person name="Platzer M."/>
            <person name="Noegel A.A."/>
            <person name="Schaap P."/>
            <person name="Gloeckner G."/>
        </authorList>
    </citation>
    <scope>NUCLEOTIDE SEQUENCE [LARGE SCALE GENOMIC DNA]</scope>
    <source>
        <strain evidence="2">SH3</strain>
    </source>
</reference>
<keyword evidence="2" id="KW-1185">Reference proteome</keyword>
<evidence type="ECO:0000313" key="2">
    <source>
        <dbReference type="Proteomes" id="UP000007797"/>
    </source>
</evidence>
<accession>F4QBQ8</accession>
<dbReference type="KEGG" id="dfa:DFA_10904"/>
<sequence length="100" mass="11039">MLTTQSIQIHGAEYLNNPSKKITSSGANHQVFRLTPSGYLTGESYANDGEAVVQDQDTREVDEILLLVNPSNDDITSLLDKTKIQYQKRFLQGGIDAVGR</sequence>
<organism evidence="1 2">
    <name type="scientific">Cavenderia fasciculata</name>
    <name type="common">Slime mold</name>
    <name type="synonym">Dictyostelium fasciculatum</name>
    <dbReference type="NCBI Taxonomy" id="261658"/>
    <lineage>
        <taxon>Eukaryota</taxon>
        <taxon>Amoebozoa</taxon>
        <taxon>Evosea</taxon>
        <taxon>Eumycetozoa</taxon>
        <taxon>Dictyostelia</taxon>
        <taxon>Acytosteliales</taxon>
        <taxon>Cavenderiaceae</taxon>
        <taxon>Cavenderia</taxon>
    </lineage>
</organism>
<dbReference type="EMBL" id="GL883028">
    <property type="protein sequence ID" value="EGG14646.1"/>
    <property type="molecule type" value="Genomic_DNA"/>
</dbReference>
<dbReference type="Proteomes" id="UP000007797">
    <property type="component" value="Unassembled WGS sequence"/>
</dbReference>
<dbReference type="RefSeq" id="XP_004351154.1">
    <property type="nucleotide sequence ID" value="XM_004351102.1"/>
</dbReference>